<accession>A0A8S5M2I9</accession>
<sequence length="56" mass="6502">MDNTKRYKTVHQHVVYCRCESWETPQEVNKERTPNVLGVLLYYAGLINIIIGGTYS</sequence>
<name>A0A8S5M2I9_9CAUD</name>
<proteinExistence type="predicted"/>
<keyword evidence="1" id="KW-0812">Transmembrane</keyword>
<evidence type="ECO:0000313" key="2">
    <source>
        <dbReference type="EMBL" id="DAD76452.1"/>
    </source>
</evidence>
<feature type="transmembrane region" description="Helical" evidence="1">
    <location>
        <begin position="36"/>
        <end position="55"/>
    </location>
</feature>
<reference evidence="2" key="1">
    <citation type="journal article" date="2021" name="Proc. Natl. Acad. Sci. U.S.A.">
        <title>A Catalog of Tens of Thousands of Viruses from Human Metagenomes Reveals Hidden Associations with Chronic Diseases.</title>
        <authorList>
            <person name="Tisza M.J."/>
            <person name="Buck C.B."/>
        </authorList>
    </citation>
    <scope>NUCLEOTIDE SEQUENCE</scope>
    <source>
        <strain evidence="2">CtMVT27</strain>
    </source>
</reference>
<protein>
    <submittedName>
        <fullName evidence="2">Uncharacterized protein</fullName>
    </submittedName>
</protein>
<organism evidence="2">
    <name type="scientific">Caudovirales sp. ctMVT27</name>
    <dbReference type="NCBI Taxonomy" id="2826771"/>
    <lineage>
        <taxon>Viruses</taxon>
        <taxon>Duplodnaviria</taxon>
        <taxon>Heunggongvirae</taxon>
        <taxon>Uroviricota</taxon>
        <taxon>Caudoviricetes</taxon>
    </lineage>
</organism>
<keyword evidence="1" id="KW-0472">Membrane</keyword>
<dbReference type="EMBL" id="BK014801">
    <property type="protein sequence ID" value="DAD76452.1"/>
    <property type="molecule type" value="Genomic_DNA"/>
</dbReference>
<evidence type="ECO:0000256" key="1">
    <source>
        <dbReference type="SAM" id="Phobius"/>
    </source>
</evidence>
<keyword evidence="1" id="KW-1133">Transmembrane helix</keyword>